<evidence type="ECO:0000313" key="3">
    <source>
        <dbReference type="Proteomes" id="UP000197153"/>
    </source>
</evidence>
<dbReference type="Proteomes" id="UP000197153">
    <property type="component" value="Chromosome 4"/>
</dbReference>
<dbReference type="RefSeq" id="WP_088875442.1">
    <property type="nucleotide sequence ID" value="NZ_CP022113.1"/>
</dbReference>
<dbReference type="KEGG" id="nao:Y958_29200"/>
<keyword evidence="1" id="KW-0812">Transmembrane</keyword>
<protein>
    <submittedName>
        <fullName evidence="2">Uncharacterized protein</fullName>
    </submittedName>
</protein>
<accession>A0A248K286</accession>
<dbReference type="EMBL" id="CP022113">
    <property type="protein sequence ID" value="ASG25052.1"/>
    <property type="molecule type" value="Genomic_DNA"/>
</dbReference>
<dbReference type="AlphaFoldDB" id="A0A248K286"/>
<keyword evidence="1" id="KW-1133">Transmembrane helix</keyword>
<organism evidence="2 3">
    <name type="scientific">Nitrospirillum viridazoti CBAmc</name>
    <dbReference type="NCBI Taxonomy" id="1441467"/>
    <lineage>
        <taxon>Bacteria</taxon>
        <taxon>Pseudomonadati</taxon>
        <taxon>Pseudomonadota</taxon>
        <taxon>Alphaproteobacteria</taxon>
        <taxon>Rhodospirillales</taxon>
        <taxon>Azospirillaceae</taxon>
        <taxon>Nitrospirillum</taxon>
        <taxon>Nitrospirillum viridazoti</taxon>
    </lineage>
</organism>
<gene>
    <name evidence="2" type="ORF">Y958_29200</name>
</gene>
<name>A0A248K286_9PROT</name>
<proteinExistence type="predicted"/>
<sequence length="102" mass="10748">MNQNFSVPLLVLVLLPGILALPLLLTGVMIGPGAMLAALLLLGTKAVAARRLRGGGPLADLPFDVAGELLMPLHAMAGGFRSSHIRWRGRRMVLSGKRITDG</sequence>
<keyword evidence="3" id="KW-1185">Reference proteome</keyword>
<reference evidence="2 3" key="1">
    <citation type="submission" date="2017-06" db="EMBL/GenBank/DDBJ databases">
        <title>Complete genome sequence of Nitrospirillum amazonense strain CBAmC, an endophytic nitrogen-fixing and plant growth-promoting bacterium, isolated from sugarcane.</title>
        <authorList>
            <person name="Schwab S."/>
            <person name="dos Santos Teixeira K.R."/>
            <person name="Simoes Araujo J.L."/>
            <person name="Soares Vidal M."/>
            <person name="Borges de Freitas H.R."/>
            <person name="Rivello Crivelaro A.L."/>
            <person name="Bueno de Camargo Nunes A."/>
            <person name="dos Santos C.M."/>
            <person name="Palmeira da Silva Rosa D."/>
            <person name="da Silva Padilha D."/>
            <person name="da Silva E."/>
            <person name="Araujo Terra L."/>
            <person name="Soares Mendes V."/>
            <person name="Farinelli L."/>
            <person name="Magalhaes Cruz L."/>
            <person name="Baldani J.I."/>
        </authorList>
    </citation>
    <scope>NUCLEOTIDE SEQUENCE [LARGE SCALE GENOMIC DNA]</scope>
    <source>
        <strain evidence="2 3">CBAmC</strain>
    </source>
</reference>
<evidence type="ECO:0000313" key="2">
    <source>
        <dbReference type="EMBL" id="ASG25052.1"/>
    </source>
</evidence>
<keyword evidence="1" id="KW-0472">Membrane</keyword>
<feature type="transmembrane region" description="Helical" evidence="1">
    <location>
        <begin position="30"/>
        <end position="48"/>
    </location>
</feature>
<evidence type="ECO:0000256" key="1">
    <source>
        <dbReference type="SAM" id="Phobius"/>
    </source>
</evidence>